<protein>
    <recommendedName>
        <fullName evidence="4">FLYWCH-type domain-containing protein</fullName>
    </recommendedName>
</protein>
<evidence type="ECO:0000256" key="3">
    <source>
        <dbReference type="ARBA" id="ARBA00022833"/>
    </source>
</evidence>
<evidence type="ECO:0000256" key="1">
    <source>
        <dbReference type="ARBA" id="ARBA00022723"/>
    </source>
</evidence>
<evidence type="ECO:0000313" key="6">
    <source>
        <dbReference type="Proteomes" id="UP000232722"/>
    </source>
</evidence>
<feature type="domain" description="FLYWCH-type" evidence="4">
    <location>
        <begin position="5"/>
        <end position="59"/>
    </location>
</feature>
<accession>A0A2N0NLD8</accession>
<name>A0A2N0NLD8_9GLOM</name>
<dbReference type="EMBL" id="LLXJ01004860">
    <property type="protein sequence ID" value="PKB95366.1"/>
    <property type="molecule type" value="Genomic_DNA"/>
</dbReference>
<keyword evidence="2" id="KW-0863">Zinc-finger</keyword>
<dbReference type="InterPro" id="IPR007588">
    <property type="entry name" value="Znf_FLYWCH"/>
</dbReference>
<comment type="caution">
    <text evidence="5">The sequence shown here is derived from an EMBL/GenBank/DDBJ whole genome shotgun (WGS) entry which is preliminary data.</text>
</comment>
<dbReference type="Pfam" id="PF04500">
    <property type="entry name" value="FLYWCH"/>
    <property type="match status" value="1"/>
</dbReference>
<dbReference type="Gene3D" id="2.20.25.240">
    <property type="match status" value="1"/>
</dbReference>
<dbReference type="GO" id="GO:0008270">
    <property type="term" value="F:zinc ion binding"/>
    <property type="evidence" value="ECO:0007669"/>
    <property type="project" value="UniProtKB-KW"/>
</dbReference>
<keyword evidence="3" id="KW-0862">Zinc</keyword>
<evidence type="ECO:0000313" key="5">
    <source>
        <dbReference type="EMBL" id="PKB95366.1"/>
    </source>
</evidence>
<organism evidence="5 6">
    <name type="scientific">Rhizophagus irregularis</name>
    <dbReference type="NCBI Taxonomy" id="588596"/>
    <lineage>
        <taxon>Eukaryota</taxon>
        <taxon>Fungi</taxon>
        <taxon>Fungi incertae sedis</taxon>
        <taxon>Mucoromycota</taxon>
        <taxon>Glomeromycotina</taxon>
        <taxon>Glomeromycetes</taxon>
        <taxon>Glomerales</taxon>
        <taxon>Glomeraceae</taxon>
        <taxon>Rhizophagus</taxon>
    </lineage>
</organism>
<proteinExistence type="predicted"/>
<evidence type="ECO:0000256" key="2">
    <source>
        <dbReference type="ARBA" id="ARBA00022771"/>
    </source>
</evidence>
<dbReference type="Proteomes" id="UP000232722">
    <property type="component" value="Unassembled WGS sequence"/>
</dbReference>
<dbReference type="AlphaFoldDB" id="A0A2N0NLD8"/>
<gene>
    <name evidence="5" type="ORF">RhiirA5_436857</name>
</gene>
<sequence>MQFSPKITVEWYLLVKDKNRKERYYWCCEYRKSKNCSGRAVTILENKQHILIKSTGYNHAPEASRIDVVSTLNMINEIAASQTRVKPSQIIQDSIIIVQTNFTC</sequence>
<reference evidence="5 6" key="1">
    <citation type="submission" date="2016-04" db="EMBL/GenBank/DDBJ databases">
        <title>Genome analyses suggest a sexual origin of heterokaryosis in a supposedly ancient asexual fungus.</title>
        <authorList>
            <person name="Ropars J."/>
            <person name="Sedzielewska K."/>
            <person name="Noel J."/>
            <person name="Charron P."/>
            <person name="Farinelli L."/>
            <person name="Marton T."/>
            <person name="Kruger M."/>
            <person name="Pelin A."/>
            <person name="Brachmann A."/>
            <person name="Corradi N."/>
        </authorList>
    </citation>
    <scope>NUCLEOTIDE SEQUENCE [LARGE SCALE GENOMIC DNA]</scope>
    <source>
        <strain evidence="5 6">A5</strain>
    </source>
</reference>
<keyword evidence="1" id="KW-0479">Metal-binding</keyword>
<evidence type="ECO:0000259" key="4">
    <source>
        <dbReference type="Pfam" id="PF04500"/>
    </source>
</evidence>
<reference evidence="5 6" key="2">
    <citation type="submission" date="2017-09" db="EMBL/GenBank/DDBJ databases">
        <title>Extensive intraspecific genome diversity in a model arbuscular mycorrhizal fungus.</title>
        <authorList>
            <person name="Chen E.C."/>
            <person name="Morin E."/>
            <person name="Beaudet D."/>
            <person name="Noel J."/>
            <person name="Ndikumana S."/>
            <person name="Charron P."/>
            <person name="St-Onge C."/>
            <person name="Giorgi J."/>
            <person name="Grigoriev I.V."/>
            <person name="Roux C."/>
            <person name="Martin F.M."/>
            <person name="Corradi N."/>
        </authorList>
    </citation>
    <scope>NUCLEOTIDE SEQUENCE [LARGE SCALE GENOMIC DNA]</scope>
    <source>
        <strain evidence="5 6">A5</strain>
    </source>
</reference>